<dbReference type="Pfam" id="PF00528">
    <property type="entry name" value="BPD_transp_1"/>
    <property type="match status" value="1"/>
</dbReference>
<dbReference type="GO" id="GO:0071916">
    <property type="term" value="F:dipeptide transmembrane transporter activity"/>
    <property type="evidence" value="ECO:0007669"/>
    <property type="project" value="TreeGrafter"/>
</dbReference>
<organism evidence="9 10">
    <name type="scientific">Yoonia ponticola</name>
    <dbReference type="NCBI Taxonomy" id="1524255"/>
    <lineage>
        <taxon>Bacteria</taxon>
        <taxon>Pseudomonadati</taxon>
        <taxon>Pseudomonadota</taxon>
        <taxon>Alphaproteobacteria</taxon>
        <taxon>Rhodobacterales</taxon>
        <taxon>Paracoccaceae</taxon>
        <taxon>Yoonia</taxon>
    </lineage>
</organism>
<accession>A0A7W9BNB8</accession>
<dbReference type="GO" id="GO:0005886">
    <property type="term" value="C:plasma membrane"/>
    <property type="evidence" value="ECO:0007669"/>
    <property type="project" value="UniProtKB-SubCell"/>
</dbReference>
<feature type="transmembrane region" description="Helical" evidence="7">
    <location>
        <begin position="12"/>
        <end position="30"/>
    </location>
</feature>
<dbReference type="CDD" id="cd06261">
    <property type="entry name" value="TM_PBP2"/>
    <property type="match status" value="1"/>
</dbReference>
<keyword evidence="5 7" id="KW-1133">Transmembrane helix</keyword>
<dbReference type="Gene3D" id="1.10.3720.10">
    <property type="entry name" value="MetI-like"/>
    <property type="match status" value="1"/>
</dbReference>
<evidence type="ECO:0000256" key="5">
    <source>
        <dbReference type="ARBA" id="ARBA00022989"/>
    </source>
</evidence>
<evidence type="ECO:0000256" key="6">
    <source>
        <dbReference type="ARBA" id="ARBA00023136"/>
    </source>
</evidence>
<evidence type="ECO:0000256" key="7">
    <source>
        <dbReference type="RuleBase" id="RU363032"/>
    </source>
</evidence>
<evidence type="ECO:0000256" key="2">
    <source>
        <dbReference type="ARBA" id="ARBA00022448"/>
    </source>
</evidence>
<keyword evidence="2 7" id="KW-0813">Transport</keyword>
<comment type="subcellular location">
    <subcellularLocation>
        <location evidence="1 7">Cell membrane</location>
        <topology evidence="1 7">Multi-pass membrane protein</topology>
    </subcellularLocation>
</comment>
<keyword evidence="3" id="KW-1003">Cell membrane</keyword>
<dbReference type="InterPro" id="IPR035906">
    <property type="entry name" value="MetI-like_sf"/>
</dbReference>
<evidence type="ECO:0000313" key="9">
    <source>
        <dbReference type="EMBL" id="MBB5723672.1"/>
    </source>
</evidence>
<feature type="transmembrane region" description="Helical" evidence="7">
    <location>
        <begin position="285"/>
        <end position="303"/>
    </location>
</feature>
<keyword evidence="6 7" id="KW-0472">Membrane</keyword>
<dbReference type="Proteomes" id="UP000535415">
    <property type="component" value="Unassembled WGS sequence"/>
</dbReference>
<dbReference type="SUPFAM" id="SSF161098">
    <property type="entry name" value="MetI-like"/>
    <property type="match status" value="1"/>
</dbReference>
<dbReference type="PANTHER" id="PTHR43163:SF6">
    <property type="entry name" value="DIPEPTIDE TRANSPORT SYSTEM PERMEASE PROTEIN DPPB-RELATED"/>
    <property type="match status" value="1"/>
</dbReference>
<dbReference type="RefSeq" id="WP_183530775.1">
    <property type="nucleotide sequence ID" value="NZ_JACIJM010000012.1"/>
</dbReference>
<dbReference type="Pfam" id="PF19300">
    <property type="entry name" value="BPD_transp_1_N"/>
    <property type="match status" value="1"/>
</dbReference>
<dbReference type="AlphaFoldDB" id="A0A7W9BNB8"/>
<keyword evidence="10" id="KW-1185">Reference proteome</keyword>
<dbReference type="EMBL" id="JACIJM010000012">
    <property type="protein sequence ID" value="MBB5723672.1"/>
    <property type="molecule type" value="Genomic_DNA"/>
</dbReference>
<comment type="caution">
    <text evidence="9">The sequence shown here is derived from an EMBL/GenBank/DDBJ whole genome shotgun (WGS) entry which is preliminary data.</text>
</comment>
<dbReference type="PROSITE" id="PS50928">
    <property type="entry name" value="ABC_TM1"/>
    <property type="match status" value="1"/>
</dbReference>
<feature type="transmembrane region" description="Helical" evidence="7">
    <location>
        <begin position="110"/>
        <end position="133"/>
    </location>
</feature>
<sequence>MAYVIKRICNSLLILFITISFVFIAGRLIGDPALNMLGSGASDLAINNLREAAGLNDPLFVQYVRYIGGILTGDFGVSYRYGYSVLPSENLSEIAQPVLDIVLERIPATFALAGAALSVAVPLGIFMGVTAAANPRSAADRIVTVLSLAGVSVVQFWLGLMLIVLFAVQLGWLPTGGYGGFSYVILPALTLAARPIGRIAQVTRSAVIQELSKPYIVTARAKGVPEFKVVYVHALKNASIPIVTMIGDELSALLTGAILVEKVFAWPGVGLLIIDSLSRSDLPLIQASIAVVAALVVTVNLLVDFSYRLLNPSIRLGHTGA</sequence>
<feature type="transmembrane region" description="Helical" evidence="7">
    <location>
        <begin position="145"/>
        <end position="172"/>
    </location>
</feature>
<evidence type="ECO:0000313" key="10">
    <source>
        <dbReference type="Proteomes" id="UP000535415"/>
    </source>
</evidence>
<dbReference type="InterPro" id="IPR045621">
    <property type="entry name" value="BPD_transp_1_N"/>
</dbReference>
<reference evidence="9 10" key="1">
    <citation type="submission" date="2020-08" db="EMBL/GenBank/DDBJ databases">
        <title>Genomic Encyclopedia of Type Strains, Phase IV (KMG-IV): sequencing the most valuable type-strain genomes for metagenomic binning, comparative biology and taxonomic classification.</title>
        <authorList>
            <person name="Goeker M."/>
        </authorList>
    </citation>
    <scope>NUCLEOTIDE SEQUENCE [LARGE SCALE GENOMIC DNA]</scope>
    <source>
        <strain evidence="9 10">DSM 101064</strain>
    </source>
</reference>
<protein>
    <submittedName>
        <fullName evidence="9">Peptide/nickel transport system permease protein</fullName>
    </submittedName>
</protein>
<evidence type="ECO:0000256" key="3">
    <source>
        <dbReference type="ARBA" id="ARBA00022475"/>
    </source>
</evidence>
<evidence type="ECO:0000259" key="8">
    <source>
        <dbReference type="PROSITE" id="PS50928"/>
    </source>
</evidence>
<evidence type="ECO:0000256" key="4">
    <source>
        <dbReference type="ARBA" id="ARBA00022692"/>
    </source>
</evidence>
<dbReference type="InterPro" id="IPR000515">
    <property type="entry name" value="MetI-like"/>
</dbReference>
<feature type="transmembrane region" description="Helical" evidence="7">
    <location>
        <begin position="250"/>
        <end position="273"/>
    </location>
</feature>
<feature type="domain" description="ABC transmembrane type-1" evidence="8">
    <location>
        <begin position="106"/>
        <end position="303"/>
    </location>
</feature>
<name>A0A7W9BNB8_9RHOB</name>
<keyword evidence="4 7" id="KW-0812">Transmembrane</keyword>
<dbReference type="PANTHER" id="PTHR43163">
    <property type="entry name" value="DIPEPTIDE TRANSPORT SYSTEM PERMEASE PROTEIN DPPB-RELATED"/>
    <property type="match status" value="1"/>
</dbReference>
<evidence type="ECO:0000256" key="1">
    <source>
        <dbReference type="ARBA" id="ARBA00004651"/>
    </source>
</evidence>
<comment type="similarity">
    <text evidence="7">Belongs to the binding-protein-dependent transport system permease family.</text>
</comment>
<gene>
    <name evidence="9" type="ORF">FHS72_003317</name>
</gene>
<feature type="transmembrane region" description="Helical" evidence="7">
    <location>
        <begin position="178"/>
        <end position="196"/>
    </location>
</feature>
<proteinExistence type="inferred from homology"/>